<evidence type="ECO:0000313" key="2">
    <source>
        <dbReference type="Proteomes" id="UP000887013"/>
    </source>
</evidence>
<dbReference type="EMBL" id="BMAW01034595">
    <property type="protein sequence ID" value="GFU35884.1"/>
    <property type="molecule type" value="Genomic_DNA"/>
</dbReference>
<accession>A0A8X6QN96</accession>
<protein>
    <submittedName>
        <fullName evidence="1">Retrovirus-related Pol polyprotein from transposon 412</fullName>
    </submittedName>
</protein>
<dbReference type="InterPro" id="IPR021109">
    <property type="entry name" value="Peptidase_aspartic_dom_sf"/>
</dbReference>
<comment type="caution">
    <text evidence="1">The sequence shown here is derived from an EMBL/GenBank/DDBJ whole genome shotgun (WGS) entry which is preliminary data.</text>
</comment>
<dbReference type="Gene3D" id="2.40.70.10">
    <property type="entry name" value="Acid Proteases"/>
    <property type="match status" value="1"/>
</dbReference>
<evidence type="ECO:0000313" key="1">
    <source>
        <dbReference type="EMBL" id="GFU35884.1"/>
    </source>
</evidence>
<dbReference type="AlphaFoldDB" id="A0A8X6QN96"/>
<gene>
    <name evidence="1" type="primary">POL_663</name>
    <name evidence="1" type="ORF">NPIL_1531</name>
</gene>
<keyword evidence="2" id="KW-1185">Reference proteome</keyword>
<dbReference type="Proteomes" id="UP000887013">
    <property type="component" value="Unassembled WGS sequence"/>
</dbReference>
<name>A0A8X6QN96_NEPPI</name>
<proteinExistence type="predicted"/>
<organism evidence="1 2">
    <name type="scientific">Nephila pilipes</name>
    <name type="common">Giant wood spider</name>
    <name type="synonym">Nephila maculata</name>
    <dbReference type="NCBI Taxonomy" id="299642"/>
    <lineage>
        <taxon>Eukaryota</taxon>
        <taxon>Metazoa</taxon>
        <taxon>Ecdysozoa</taxon>
        <taxon>Arthropoda</taxon>
        <taxon>Chelicerata</taxon>
        <taxon>Arachnida</taxon>
        <taxon>Araneae</taxon>
        <taxon>Araneomorphae</taxon>
        <taxon>Entelegynae</taxon>
        <taxon>Araneoidea</taxon>
        <taxon>Nephilidae</taxon>
        <taxon>Nephila</taxon>
    </lineage>
</organism>
<sequence>MFTCSIHSPAALVDIEVYEATYTVSADTGTSQSAGGELMLTFLKNCGQKFTELHLAVSLSDGQQTKSFVQKIKFQPHVVEYWLHFFLPPGKGYRTLLGIDFLRTSGIILAMHNNWWYFDD</sequence>
<reference evidence="1" key="1">
    <citation type="submission" date="2020-08" db="EMBL/GenBank/DDBJ databases">
        <title>Multicomponent nature underlies the extraordinary mechanical properties of spider dragline silk.</title>
        <authorList>
            <person name="Kono N."/>
            <person name="Nakamura H."/>
            <person name="Mori M."/>
            <person name="Yoshida Y."/>
            <person name="Ohtoshi R."/>
            <person name="Malay A.D."/>
            <person name="Moran D.A.P."/>
            <person name="Tomita M."/>
            <person name="Numata K."/>
            <person name="Arakawa K."/>
        </authorList>
    </citation>
    <scope>NUCLEOTIDE SEQUENCE</scope>
</reference>